<name>A0A9D1I389_9FIRM</name>
<dbReference type="InterPro" id="IPR001261">
    <property type="entry name" value="ArgE/DapE_CS"/>
</dbReference>
<sequence length="382" mass="42693">MSKFDLDKYLKDLEELVNHESFTHDFENLNKTADYLVKKYKDAGLYVDVEYQGEEKLAHIVASTVDPKEVAGEEKPYDIMFIGHYDTVFDTGTVAKRPFSIDGDKAKGPGVADMKAGDLLAFYLTLELRERYPDARILIVNNGDEEGGSYISGESLTEISKKAKYAFDMESGRLNHRFVKTRKGVGEIKIKFKGRPSHAGIAPEKGANAVEEAANWVLALHKLNKPEKGVTVNVDVINGGVLANVIAEDCEIIFDDRFLTLEDRDEIEEGVRYLMDHPFNPEVKNEFIKLSEFPPMVMIPETQKMIDIMNEEAEKLGLDIGFIDVAGASDASLVSLAGTPIIDACGPCGEFFHTDDEYLLIHTIEERYDVLLASIERLLGKK</sequence>
<dbReference type="GO" id="GO:0046872">
    <property type="term" value="F:metal ion binding"/>
    <property type="evidence" value="ECO:0007669"/>
    <property type="project" value="UniProtKB-KW"/>
</dbReference>
<gene>
    <name evidence="7" type="ORF">IAD16_03215</name>
</gene>
<dbReference type="InterPro" id="IPR002933">
    <property type="entry name" value="Peptidase_M20"/>
</dbReference>
<dbReference type="PANTHER" id="PTHR43808:SF9">
    <property type="entry name" value="BLL0789 PROTEIN"/>
    <property type="match status" value="1"/>
</dbReference>
<dbReference type="InterPro" id="IPR011650">
    <property type="entry name" value="Peptidase_M20_dimer"/>
</dbReference>
<accession>A0A9D1I389</accession>
<feature type="active site" evidence="5">
    <location>
        <position position="86"/>
    </location>
</feature>
<feature type="active site" description="Proton acceptor" evidence="5">
    <location>
        <position position="145"/>
    </location>
</feature>
<evidence type="ECO:0000256" key="2">
    <source>
        <dbReference type="ARBA" id="ARBA00022723"/>
    </source>
</evidence>
<dbReference type="GO" id="GO:0016787">
    <property type="term" value="F:hydrolase activity"/>
    <property type="evidence" value="ECO:0007669"/>
    <property type="project" value="UniProtKB-KW"/>
</dbReference>
<dbReference type="PANTHER" id="PTHR43808">
    <property type="entry name" value="ACETYLORNITHINE DEACETYLASE"/>
    <property type="match status" value="1"/>
</dbReference>
<protein>
    <submittedName>
        <fullName evidence="7">M20/M25/M40 family metallo-hydrolase</fullName>
    </submittedName>
</protein>
<evidence type="ECO:0000259" key="6">
    <source>
        <dbReference type="Pfam" id="PF07687"/>
    </source>
</evidence>
<comment type="caution">
    <text evidence="7">The sequence shown here is derived from an EMBL/GenBank/DDBJ whole genome shotgun (WGS) entry which is preliminary data.</text>
</comment>
<keyword evidence="4" id="KW-0862">Zinc</keyword>
<dbReference type="Gene3D" id="3.30.70.360">
    <property type="match status" value="1"/>
</dbReference>
<comment type="cofactor">
    <cofactor evidence="1">
        <name>Zn(2+)</name>
        <dbReference type="ChEBI" id="CHEBI:29105"/>
    </cofactor>
</comment>
<dbReference type="Proteomes" id="UP000824091">
    <property type="component" value="Unassembled WGS sequence"/>
</dbReference>
<dbReference type="PROSITE" id="PS00758">
    <property type="entry name" value="ARGE_DAPE_CPG2_1"/>
    <property type="match status" value="1"/>
</dbReference>
<organism evidence="7 8">
    <name type="scientific">Candidatus Fimisoma avicola</name>
    <dbReference type="NCBI Taxonomy" id="2840826"/>
    <lineage>
        <taxon>Bacteria</taxon>
        <taxon>Bacillati</taxon>
        <taxon>Bacillota</taxon>
        <taxon>Clostridia</taxon>
        <taxon>Eubacteriales</taxon>
        <taxon>Candidatus Fimisoma</taxon>
    </lineage>
</organism>
<evidence type="ECO:0000256" key="3">
    <source>
        <dbReference type="ARBA" id="ARBA00022801"/>
    </source>
</evidence>
<dbReference type="InterPro" id="IPR036264">
    <property type="entry name" value="Bact_exopeptidase_dim_dom"/>
</dbReference>
<evidence type="ECO:0000256" key="5">
    <source>
        <dbReference type="PIRSR" id="PIRSR037238-1"/>
    </source>
</evidence>
<evidence type="ECO:0000256" key="4">
    <source>
        <dbReference type="ARBA" id="ARBA00022833"/>
    </source>
</evidence>
<feature type="domain" description="Peptidase M20 dimerisation" evidence="6">
    <location>
        <begin position="182"/>
        <end position="276"/>
    </location>
</feature>
<dbReference type="Gene3D" id="3.40.630.10">
    <property type="entry name" value="Zn peptidases"/>
    <property type="match status" value="1"/>
</dbReference>
<evidence type="ECO:0000313" key="7">
    <source>
        <dbReference type="EMBL" id="HIU27379.1"/>
    </source>
</evidence>
<dbReference type="InterPro" id="IPR017150">
    <property type="entry name" value="Pept_M20_glutamate_carboxypep"/>
</dbReference>
<evidence type="ECO:0000256" key="1">
    <source>
        <dbReference type="ARBA" id="ARBA00001947"/>
    </source>
</evidence>
<dbReference type="SUPFAM" id="SSF53187">
    <property type="entry name" value="Zn-dependent exopeptidases"/>
    <property type="match status" value="1"/>
</dbReference>
<proteinExistence type="predicted"/>
<dbReference type="PIRSF" id="PIRSF037238">
    <property type="entry name" value="Carboxypeptidase_G2"/>
    <property type="match status" value="1"/>
</dbReference>
<dbReference type="Pfam" id="PF07687">
    <property type="entry name" value="M20_dimer"/>
    <property type="match status" value="1"/>
</dbReference>
<reference evidence="7" key="2">
    <citation type="journal article" date="2021" name="PeerJ">
        <title>Extensive microbial diversity within the chicken gut microbiome revealed by metagenomics and culture.</title>
        <authorList>
            <person name="Gilroy R."/>
            <person name="Ravi A."/>
            <person name="Getino M."/>
            <person name="Pursley I."/>
            <person name="Horton D.L."/>
            <person name="Alikhan N.F."/>
            <person name="Baker D."/>
            <person name="Gharbi K."/>
            <person name="Hall N."/>
            <person name="Watson M."/>
            <person name="Adriaenssens E.M."/>
            <person name="Foster-Nyarko E."/>
            <person name="Jarju S."/>
            <person name="Secka A."/>
            <person name="Antonio M."/>
            <person name="Oren A."/>
            <person name="Chaudhuri R.R."/>
            <person name="La Ragione R."/>
            <person name="Hildebrand F."/>
            <person name="Pallen M.J."/>
        </authorList>
    </citation>
    <scope>NUCLEOTIDE SEQUENCE</scope>
    <source>
        <strain evidence="7">11300</strain>
    </source>
</reference>
<dbReference type="AlphaFoldDB" id="A0A9D1I389"/>
<dbReference type="InterPro" id="IPR050072">
    <property type="entry name" value="Peptidase_M20A"/>
</dbReference>
<reference evidence="7" key="1">
    <citation type="submission" date="2020-10" db="EMBL/GenBank/DDBJ databases">
        <authorList>
            <person name="Gilroy R."/>
        </authorList>
    </citation>
    <scope>NUCLEOTIDE SEQUENCE</scope>
    <source>
        <strain evidence="7">11300</strain>
    </source>
</reference>
<evidence type="ECO:0000313" key="8">
    <source>
        <dbReference type="Proteomes" id="UP000824091"/>
    </source>
</evidence>
<keyword evidence="2" id="KW-0479">Metal-binding</keyword>
<dbReference type="Pfam" id="PF01546">
    <property type="entry name" value="Peptidase_M20"/>
    <property type="match status" value="1"/>
</dbReference>
<keyword evidence="3" id="KW-0378">Hydrolase</keyword>
<dbReference type="EMBL" id="DVMO01000049">
    <property type="protein sequence ID" value="HIU27379.1"/>
    <property type="molecule type" value="Genomic_DNA"/>
</dbReference>
<dbReference type="SUPFAM" id="SSF55031">
    <property type="entry name" value="Bacterial exopeptidase dimerisation domain"/>
    <property type="match status" value="1"/>
</dbReference>